<reference evidence="2 3" key="1">
    <citation type="submission" date="2020-08" db="EMBL/GenBank/DDBJ databases">
        <title>A Genomic Blueprint of the Chicken Gut Microbiome.</title>
        <authorList>
            <person name="Gilroy R."/>
            <person name="Ravi A."/>
            <person name="Getino M."/>
            <person name="Pursley I."/>
            <person name="Horton D.L."/>
            <person name="Alikhan N.-F."/>
            <person name="Baker D."/>
            <person name="Gharbi K."/>
            <person name="Hall N."/>
            <person name="Watson M."/>
            <person name="Adriaenssens E.M."/>
            <person name="Foster-Nyarko E."/>
            <person name="Jarju S."/>
            <person name="Secka A."/>
            <person name="Antonio M."/>
            <person name="Oren A."/>
            <person name="Chaudhuri R."/>
            <person name="La Ragione R.M."/>
            <person name="Hildebrand F."/>
            <person name="Pallen M.J."/>
        </authorList>
    </citation>
    <scope>NUCLEOTIDE SEQUENCE [LARGE SCALE GENOMIC DNA]</scope>
    <source>
        <strain evidence="2 3">Sa3CUA8</strain>
    </source>
</reference>
<keyword evidence="3" id="KW-1185">Reference proteome</keyword>
<comment type="caution">
    <text evidence="2">The sequence shown here is derived from an EMBL/GenBank/DDBJ whole genome shotgun (WGS) entry which is preliminary data.</text>
</comment>
<dbReference type="Proteomes" id="UP000659496">
    <property type="component" value="Unassembled WGS sequence"/>
</dbReference>
<keyword evidence="1" id="KW-0812">Transmembrane</keyword>
<gene>
    <name evidence="2" type="ORF">H9659_12480</name>
</gene>
<feature type="transmembrane region" description="Helical" evidence="1">
    <location>
        <begin position="156"/>
        <end position="181"/>
    </location>
</feature>
<feature type="transmembrane region" description="Helical" evidence="1">
    <location>
        <begin position="193"/>
        <end position="214"/>
    </location>
</feature>
<accession>A0ABR8PLT8</accession>
<proteinExistence type="predicted"/>
<feature type="transmembrane region" description="Helical" evidence="1">
    <location>
        <begin position="70"/>
        <end position="103"/>
    </location>
</feature>
<protein>
    <recommendedName>
        <fullName evidence="4">Yip1 domain-containing protein</fullName>
    </recommendedName>
</protein>
<dbReference type="EMBL" id="JACSQY010000010">
    <property type="protein sequence ID" value="MBD7909143.1"/>
    <property type="molecule type" value="Genomic_DNA"/>
</dbReference>
<name>A0ABR8PLT8_9BACL</name>
<organism evidence="2 3">
    <name type="scientific">Sporosarcina gallistercoris</name>
    <dbReference type="NCBI Taxonomy" id="2762245"/>
    <lineage>
        <taxon>Bacteria</taxon>
        <taxon>Bacillati</taxon>
        <taxon>Bacillota</taxon>
        <taxon>Bacilli</taxon>
        <taxon>Bacillales</taxon>
        <taxon>Caryophanaceae</taxon>
        <taxon>Sporosarcina</taxon>
    </lineage>
</organism>
<sequence>MFFNFSFWRYVTNPSQLAINHQNSAMRGFNRRIVFLFLSGIVIFALRDIWGMTTESLSPMLALTTDGDYTIARFVSVIGAILWAVVYIAFHLFFVSYILGLLTSIPVRRIVPLQLLVTGVLLIEKMLVFLVFLVKGESTNVSFLSFGPLTATFSDIWFLVMFLNQLTIISALIVSLQFSFIRAYTKTMNWKSLLAVLIGLQILFALLTAAIGYIPFERLFNYVMQGGAAS</sequence>
<keyword evidence="1" id="KW-0472">Membrane</keyword>
<feature type="transmembrane region" description="Helical" evidence="1">
    <location>
        <begin position="115"/>
        <end position="136"/>
    </location>
</feature>
<evidence type="ECO:0008006" key="4">
    <source>
        <dbReference type="Google" id="ProtNLM"/>
    </source>
</evidence>
<evidence type="ECO:0000313" key="2">
    <source>
        <dbReference type="EMBL" id="MBD7909143.1"/>
    </source>
</evidence>
<evidence type="ECO:0000256" key="1">
    <source>
        <dbReference type="SAM" id="Phobius"/>
    </source>
</evidence>
<keyword evidence="1" id="KW-1133">Transmembrane helix</keyword>
<dbReference type="RefSeq" id="WP_191691049.1">
    <property type="nucleotide sequence ID" value="NZ_JACSQY010000010.1"/>
</dbReference>
<feature type="transmembrane region" description="Helical" evidence="1">
    <location>
        <begin position="33"/>
        <end position="50"/>
    </location>
</feature>
<evidence type="ECO:0000313" key="3">
    <source>
        <dbReference type="Proteomes" id="UP000659496"/>
    </source>
</evidence>